<evidence type="ECO:0000313" key="11">
    <source>
        <dbReference type="EMBL" id="QPJ64747.1"/>
    </source>
</evidence>
<dbReference type="EMBL" id="CP048620">
    <property type="protein sequence ID" value="QPJ64747.1"/>
    <property type="molecule type" value="Genomic_DNA"/>
</dbReference>
<evidence type="ECO:0000256" key="6">
    <source>
        <dbReference type="ARBA" id="ARBA00022833"/>
    </source>
</evidence>
<evidence type="ECO:0000256" key="2">
    <source>
        <dbReference type="ARBA" id="ARBA00007353"/>
    </source>
</evidence>
<evidence type="ECO:0000256" key="5">
    <source>
        <dbReference type="ARBA" id="ARBA00022801"/>
    </source>
</evidence>
<dbReference type="PANTHER" id="PTHR30616">
    <property type="entry name" value="UNCHARACTERIZED PROTEIN YFIH"/>
    <property type="match status" value="1"/>
</dbReference>
<dbReference type="AlphaFoldDB" id="A0A7T0C1N8"/>
<dbReference type="GO" id="GO:0017061">
    <property type="term" value="F:S-methyl-5-thioadenosine phosphorylase activity"/>
    <property type="evidence" value="ECO:0007669"/>
    <property type="project" value="UniProtKB-EC"/>
</dbReference>
<keyword evidence="6" id="KW-0862">Zinc</keyword>
<dbReference type="Proteomes" id="UP000594464">
    <property type="component" value="Chromosome"/>
</dbReference>
<comment type="catalytic activity">
    <reaction evidence="1">
        <text>inosine + phosphate = alpha-D-ribose 1-phosphate + hypoxanthine</text>
        <dbReference type="Rhea" id="RHEA:27646"/>
        <dbReference type="ChEBI" id="CHEBI:17368"/>
        <dbReference type="ChEBI" id="CHEBI:17596"/>
        <dbReference type="ChEBI" id="CHEBI:43474"/>
        <dbReference type="ChEBI" id="CHEBI:57720"/>
        <dbReference type="EC" id="2.4.2.1"/>
    </reaction>
    <physiologicalReaction direction="left-to-right" evidence="1">
        <dbReference type="Rhea" id="RHEA:27647"/>
    </physiologicalReaction>
</comment>
<dbReference type="PANTHER" id="PTHR30616:SF2">
    <property type="entry name" value="PURINE NUCLEOSIDE PHOSPHORYLASE LACC1"/>
    <property type="match status" value="1"/>
</dbReference>
<dbReference type="KEGG" id="nva:G3M78_04815"/>
<dbReference type="InterPro" id="IPR003730">
    <property type="entry name" value="Cu_polyphenol_OxRdtase"/>
</dbReference>
<dbReference type="Gene3D" id="3.60.140.10">
    <property type="entry name" value="CNF1/YfiH-like putative cysteine hydrolases"/>
    <property type="match status" value="1"/>
</dbReference>
<accession>A0A7T0C1N8</accession>
<dbReference type="GO" id="GO:0016787">
    <property type="term" value="F:hydrolase activity"/>
    <property type="evidence" value="ECO:0007669"/>
    <property type="project" value="UniProtKB-KW"/>
</dbReference>
<keyword evidence="3" id="KW-0808">Transferase</keyword>
<evidence type="ECO:0000256" key="4">
    <source>
        <dbReference type="ARBA" id="ARBA00022723"/>
    </source>
</evidence>
<name>A0A7T0C1N8_9BACT</name>
<sequence length="254" mass="28470">MITFKILEEEKKILHGTSLRESYAQSGSTRRYKKIDSDAPRLAKQRESFCNDIYDAKRGTFFLMKQVHGDAIYFLKNEDNDPMATREICADAIVTHLVERPVGVLTADCIPVLVFDPKLKICAAIHAGRKGSGLRIFYKTVRAMQKEYGCASKSLIAAIGPGICGACYEVEEDCLQAFKDNFDDWTRLAKRQTNGKFLLDLVQANREDALEAGILEDRLSLSGHCTACRTDMFYSYRKEGATGRLLTAAMLLTD</sequence>
<evidence type="ECO:0000256" key="1">
    <source>
        <dbReference type="ARBA" id="ARBA00000553"/>
    </source>
</evidence>
<dbReference type="SUPFAM" id="SSF64438">
    <property type="entry name" value="CNF1/YfiH-like putative cysteine hydrolases"/>
    <property type="match status" value="1"/>
</dbReference>
<dbReference type="GO" id="GO:0005507">
    <property type="term" value="F:copper ion binding"/>
    <property type="evidence" value="ECO:0007669"/>
    <property type="project" value="TreeGrafter"/>
</dbReference>
<dbReference type="Pfam" id="PF02578">
    <property type="entry name" value="Cu-oxidase_4"/>
    <property type="match status" value="1"/>
</dbReference>
<evidence type="ECO:0000256" key="8">
    <source>
        <dbReference type="ARBA" id="ARBA00048968"/>
    </source>
</evidence>
<organism evidence="11 12">
    <name type="scientific">Candidatus Nitrohelix vancouverensis</name>
    <dbReference type="NCBI Taxonomy" id="2705534"/>
    <lineage>
        <taxon>Bacteria</taxon>
        <taxon>Pseudomonadati</taxon>
        <taxon>Nitrospinota/Tectimicrobiota group</taxon>
        <taxon>Nitrospinota</taxon>
        <taxon>Nitrospinia</taxon>
        <taxon>Nitrospinales</taxon>
        <taxon>Nitrospinaceae</taxon>
        <taxon>Candidatus Nitrohelix</taxon>
    </lineage>
</organism>
<evidence type="ECO:0000256" key="7">
    <source>
        <dbReference type="ARBA" id="ARBA00047989"/>
    </source>
</evidence>
<keyword evidence="5" id="KW-0378">Hydrolase</keyword>
<dbReference type="InterPro" id="IPR011324">
    <property type="entry name" value="Cytotoxic_necrot_fac-like_cat"/>
</dbReference>
<protein>
    <recommendedName>
        <fullName evidence="10">Purine nucleoside phosphorylase</fullName>
    </recommendedName>
</protein>
<evidence type="ECO:0000256" key="10">
    <source>
        <dbReference type="RuleBase" id="RU361274"/>
    </source>
</evidence>
<dbReference type="NCBIfam" id="TIGR00726">
    <property type="entry name" value="peptidoglycan editing factor PgeF"/>
    <property type="match status" value="1"/>
</dbReference>
<dbReference type="InterPro" id="IPR038371">
    <property type="entry name" value="Cu_polyphenol_OxRdtase_sf"/>
</dbReference>
<comment type="catalytic activity">
    <reaction evidence="8">
        <text>adenosine + phosphate = alpha-D-ribose 1-phosphate + adenine</text>
        <dbReference type="Rhea" id="RHEA:27642"/>
        <dbReference type="ChEBI" id="CHEBI:16335"/>
        <dbReference type="ChEBI" id="CHEBI:16708"/>
        <dbReference type="ChEBI" id="CHEBI:43474"/>
        <dbReference type="ChEBI" id="CHEBI:57720"/>
        <dbReference type="EC" id="2.4.2.1"/>
    </reaction>
    <physiologicalReaction direction="left-to-right" evidence="8">
        <dbReference type="Rhea" id="RHEA:27643"/>
    </physiologicalReaction>
</comment>
<comment type="catalytic activity">
    <reaction evidence="7">
        <text>adenosine + H2O + H(+) = inosine + NH4(+)</text>
        <dbReference type="Rhea" id="RHEA:24408"/>
        <dbReference type="ChEBI" id="CHEBI:15377"/>
        <dbReference type="ChEBI" id="CHEBI:15378"/>
        <dbReference type="ChEBI" id="CHEBI:16335"/>
        <dbReference type="ChEBI" id="CHEBI:17596"/>
        <dbReference type="ChEBI" id="CHEBI:28938"/>
        <dbReference type="EC" id="3.5.4.4"/>
    </reaction>
    <physiologicalReaction direction="left-to-right" evidence="7">
        <dbReference type="Rhea" id="RHEA:24409"/>
    </physiologicalReaction>
</comment>
<evidence type="ECO:0000256" key="9">
    <source>
        <dbReference type="ARBA" id="ARBA00049893"/>
    </source>
</evidence>
<comment type="similarity">
    <text evidence="2 10">Belongs to the purine nucleoside phosphorylase YfiH/LACC1 family.</text>
</comment>
<evidence type="ECO:0000256" key="3">
    <source>
        <dbReference type="ARBA" id="ARBA00022679"/>
    </source>
</evidence>
<comment type="catalytic activity">
    <reaction evidence="9">
        <text>S-methyl-5'-thioadenosine + phosphate = 5-(methylsulfanyl)-alpha-D-ribose 1-phosphate + adenine</text>
        <dbReference type="Rhea" id="RHEA:11852"/>
        <dbReference type="ChEBI" id="CHEBI:16708"/>
        <dbReference type="ChEBI" id="CHEBI:17509"/>
        <dbReference type="ChEBI" id="CHEBI:43474"/>
        <dbReference type="ChEBI" id="CHEBI:58533"/>
        <dbReference type="EC" id="2.4.2.28"/>
    </reaction>
    <physiologicalReaction direction="left-to-right" evidence="9">
        <dbReference type="Rhea" id="RHEA:11853"/>
    </physiologicalReaction>
</comment>
<evidence type="ECO:0000313" key="12">
    <source>
        <dbReference type="Proteomes" id="UP000594464"/>
    </source>
</evidence>
<gene>
    <name evidence="11" type="primary">pgeF</name>
    <name evidence="11" type="ORF">G3M78_04815</name>
</gene>
<reference evidence="12" key="1">
    <citation type="submission" date="2020-02" db="EMBL/GenBank/DDBJ databases">
        <title>Genomic and physiological characterization of two novel Nitrospinaceae genera.</title>
        <authorList>
            <person name="Mueller A.J."/>
            <person name="Jung M.-Y."/>
            <person name="Strachan C.R."/>
            <person name="Herbold C.W."/>
            <person name="Kirkegaard R.H."/>
            <person name="Daims H."/>
        </authorList>
    </citation>
    <scope>NUCLEOTIDE SEQUENCE [LARGE SCALE GENOMIC DNA]</scope>
</reference>
<proteinExistence type="inferred from homology"/>
<dbReference type="CDD" id="cd16833">
    <property type="entry name" value="YfiH"/>
    <property type="match status" value="1"/>
</dbReference>
<keyword evidence="4" id="KW-0479">Metal-binding</keyword>